<dbReference type="EMBL" id="ML208328">
    <property type="protein sequence ID" value="TFK69607.1"/>
    <property type="molecule type" value="Genomic_DNA"/>
</dbReference>
<gene>
    <name evidence="1" type="ORF">BDN72DRAFT_840200</name>
</gene>
<feature type="non-terminal residue" evidence="1">
    <location>
        <position position="251"/>
    </location>
</feature>
<reference evidence="1 2" key="1">
    <citation type="journal article" date="2019" name="Nat. Ecol. Evol.">
        <title>Megaphylogeny resolves global patterns of mushroom evolution.</title>
        <authorList>
            <person name="Varga T."/>
            <person name="Krizsan K."/>
            <person name="Foldi C."/>
            <person name="Dima B."/>
            <person name="Sanchez-Garcia M."/>
            <person name="Sanchez-Ramirez S."/>
            <person name="Szollosi G.J."/>
            <person name="Szarkandi J.G."/>
            <person name="Papp V."/>
            <person name="Albert L."/>
            <person name="Andreopoulos W."/>
            <person name="Angelini C."/>
            <person name="Antonin V."/>
            <person name="Barry K.W."/>
            <person name="Bougher N.L."/>
            <person name="Buchanan P."/>
            <person name="Buyck B."/>
            <person name="Bense V."/>
            <person name="Catcheside P."/>
            <person name="Chovatia M."/>
            <person name="Cooper J."/>
            <person name="Damon W."/>
            <person name="Desjardin D."/>
            <person name="Finy P."/>
            <person name="Geml J."/>
            <person name="Haridas S."/>
            <person name="Hughes K."/>
            <person name="Justo A."/>
            <person name="Karasinski D."/>
            <person name="Kautmanova I."/>
            <person name="Kiss B."/>
            <person name="Kocsube S."/>
            <person name="Kotiranta H."/>
            <person name="LaButti K.M."/>
            <person name="Lechner B.E."/>
            <person name="Liimatainen K."/>
            <person name="Lipzen A."/>
            <person name="Lukacs Z."/>
            <person name="Mihaltcheva S."/>
            <person name="Morgado L.N."/>
            <person name="Niskanen T."/>
            <person name="Noordeloos M.E."/>
            <person name="Ohm R.A."/>
            <person name="Ortiz-Santana B."/>
            <person name="Ovrebo C."/>
            <person name="Racz N."/>
            <person name="Riley R."/>
            <person name="Savchenko A."/>
            <person name="Shiryaev A."/>
            <person name="Soop K."/>
            <person name="Spirin V."/>
            <person name="Szebenyi C."/>
            <person name="Tomsovsky M."/>
            <person name="Tulloss R.E."/>
            <person name="Uehling J."/>
            <person name="Grigoriev I.V."/>
            <person name="Vagvolgyi C."/>
            <person name="Papp T."/>
            <person name="Martin F.M."/>
            <person name="Miettinen O."/>
            <person name="Hibbett D.S."/>
            <person name="Nagy L.G."/>
        </authorList>
    </citation>
    <scope>NUCLEOTIDE SEQUENCE [LARGE SCALE GENOMIC DNA]</scope>
    <source>
        <strain evidence="1 2">NL-1719</strain>
    </source>
</reference>
<dbReference type="Proteomes" id="UP000308600">
    <property type="component" value="Unassembled WGS sequence"/>
</dbReference>
<sequence>MSNPVFPSEIEQIIITCALGLKTNEQSPSNLMLVAKRFHTWLIRELIQTVAIQTIGGTRFHPRGWSTNSIEEYGAYARNLFLFASTNDERAVQYISFCPNITNLVLWAEFDETHLKGIARLPLTHLSADLNHLPQTTELCQLFSRITHLDSITGDLAKLKAFTSLTHLALPSYGLSDLGLAVLADFPRLEVLIFLDGGVQMEVVDTFDPQVDDPRILKMECNTEDEMNQWLLDIHNGSGLWEFADKVVQER</sequence>
<accession>A0ACD3AX93</accession>
<evidence type="ECO:0000313" key="2">
    <source>
        <dbReference type="Proteomes" id="UP000308600"/>
    </source>
</evidence>
<organism evidence="1 2">
    <name type="scientific">Pluteus cervinus</name>
    <dbReference type="NCBI Taxonomy" id="181527"/>
    <lineage>
        <taxon>Eukaryota</taxon>
        <taxon>Fungi</taxon>
        <taxon>Dikarya</taxon>
        <taxon>Basidiomycota</taxon>
        <taxon>Agaricomycotina</taxon>
        <taxon>Agaricomycetes</taxon>
        <taxon>Agaricomycetidae</taxon>
        <taxon>Agaricales</taxon>
        <taxon>Pluteineae</taxon>
        <taxon>Pluteaceae</taxon>
        <taxon>Pluteus</taxon>
    </lineage>
</organism>
<evidence type="ECO:0000313" key="1">
    <source>
        <dbReference type="EMBL" id="TFK69607.1"/>
    </source>
</evidence>
<protein>
    <submittedName>
        <fullName evidence="1">Uncharacterized protein</fullName>
    </submittedName>
</protein>
<name>A0ACD3AX93_9AGAR</name>
<keyword evidence="2" id="KW-1185">Reference proteome</keyword>
<proteinExistence type="predicted"/>